<evidence type="ECO:0000313" key="7">
    <source>
        <dbReference type="EMBL" id="TDK56155.1"/>
    </source>
</evidence>
<gene>
    <name evidence="7" type="ORF">E2K98_27550</name>
    <name evidence="6" type="ORF">RCG21_04190</name>
</gene>
<dbReference type="InterPro" id="IPR011613">
    <property type="entry name" value="GH15-like"/>
</dbReference>
<dbReference type="PANTHER" id="PTHR10749">
    <property type="entry name" value="PHOSPHORYLASE B KINASE REGULATORY SUBUNIT"/>
    <property type="match status" value="1"/>
</dbReference>
<keyword evidence="4" id="KW-0112">Calmodulin-binding</keyword>
<dbReference type="Proteomes" id="UP000295132">
    <property type="component" value="Unassembled WGS sequence"/>
</dbReference>
<dbReference type="Proteomes" id="UP001178888">
    <property type="component" value="Unassembled WGS sequence"/>
</dbReference>
<reference evidence="6" key="2">
    <citation type="submission" date="2023-08" db="EMBL/GenBank/DDBJ databases">
        <title>Nitrogen cycling bacteria in agricultural field soils.</title>
        <authorList>
            <person name="Jang J."/>
        </authorList>
    </citation>
    <scope>NUCLEOTIDE SEQUENCE</scope>
    <source>
        <strain evidence="6">PS3-36</strain>
    </source>
</reference>
<dbReference type="InterPro" id="IPR012341">
    <property type="entry name" value="6hp_glycosidase-like_sf"/>
</dbReference>
<proteinExistence type="inferred from homology"/>
<evidence type="ECO:0000313" key="8">
    <source>
        <dbReference type="Proteomes" id="UP000295132"/>
    </source>
</evidence>
<evidence type="ECO:0000256" key="3">
    <source>
        <dbReference type="ARBA" id="ARBA00022600"/>
    </source>
</evidence>
<feature type="domain" description="GH15-like" evidence="5">
    <location>
        <begin position="20"/>
        <end position="180"/>
    </location>
</feature>
<dbReference type="GO" id="GO:0005964">
    <property type="term" value="C:phosphorylase kinase complex"/>
    <property type="evidence" value="ECO:0007669"/>
    <property type="project" value="TreeGrafter"/>
</dbReference>
<dbReference type="InterPro" id="IPR008734">
    <property type="entry name" value="PHK_A/B_su"/>
</dbReference>
<evidence type="ECO:0000256" key="1">
    <source>
        <dbReference type="ARBA" id="ARBA00005131"/>
    </source>
</evidence>
<dbReference type="GO" id="GO:0005516">
    <property type="term" value="F:calmodulin binding"/>
    <property type="evidence" value="ECO:0007669"/>
    <property type="project" value="UniProtKB-KW"/>
</dbReference>
<dbReference type="InterPro" id="IPR008928">
    <property type="entry name" value="6-hairpin_glycosidase_sf"/>
</dbReference>
<dbReference type="EMBL" id="JAVGVR010000001">
    <property type="protein sequence ID" value="MDQ6595607.1"/>
    <property type="molecule type" value="Genomic_DNA"/>
</dbReference>
<dbReference type="GO" id="GO:0005977">
    <property type="term" value="P:glycogen metabolic process"/>
    <property type="evidence" value="ECO:0007669"/>
    <property type="project" value="UniProtKB-KW"/>
</dbReference>
<dbReference type="PANTHER" id="PTHR10749:SF7">
    <property type="entry name" value="PHOSPHORYLASE B KINASE REGULATORY SUBUNIT ALPHA-RELATED"/>
    <property type="match status" value="1"/>
</dbReference>
<evidence type="ECO:0000259" key="5">
    <source>
        <dbReference type="Pfam" id="PF00723"/>
    </source>
</evidence>
<dbReference type="EMBL" id="SMYO01000027">
    <property type="protein sequence ID" value="TDK56155.1"/>
    <property type="molecule type" value="Genomic_DNA"/>
</dbReference>
<keyword evidence="9" id="KW-1185">Reference proteome</keyword>
<evidence type="ECO:0000256" key="4">
    <source>
        <dbReference type="ARBA" id="ARBA00022860"/>
    </source>
</evidence>
<evidence type="ECO:0000256" key="2">
    <source>
        <dbReference type="ARBA" id="ARBA00007128"/>
    </source>
</evidence>
<comment type="caution">
    <text evidence="7">The sequence shown here is derived from an EMBL/GenBank/DDBJ whole genome shotgun (WGS) entry which is preliminary data.</text>
</comment>
<comment type="similarity">
    <text evidence="2">Belongs to the phosphorylase b kinase regulatory chain family.</text>
</comment>
<dbReference type="AlphaFoldDB" id="A0A4V3ASY7"/>
<dbReference type="GO" id="GO:0016787">
    <property type="term" value="F:hydrolase activity"/>
    <property type="evidence" value="ECO:0007669"/>
    <property type="project" value="UniProtKB-KW"/>
</dbReference>
<protein>
    <submittedName>
        <fullName evidence="6 7">Glycoside hydrolase family 15</fullName>
    </submittedName>
</protein>
<name>A0A4V3ASY7_9BACI</name>
<accession>A0A4V3ASY7</accession>
<keyword evidence="3" id="KW-0119">Carbohydrate metabolism</keyword>
<evidence type="ECO:0000313" key="6">
    <source>
        <dbReference type="EMBL" id="MDQ6595607.1"/>
    </source>
</evidence>
<comment type="pathway">
    <text evidence="1">Glycan biosynthesis; glycogen metabolism.</text>
</comment>
<sequence>MYNKKISNSYQILDQLRLPHGLYLASSSNDYHYVWLRDSFYMSLPYLEQDNGIYEMTYHRILDLFREYEWKLDIHNLQRPIEQWEYIHSRYSAHDVREIDTPWGHAQHDAIGAILWGIGMGQKRGKQIIRDGKDHEIVQKLVGYLGCVHYWEDADNGMWEEWREVHTSSVGACVAGLKAVQDLVFVPGEWIEKGKWTLSALFPRESIDRPCDLAQMSLIYPYGVVDGEDAKLILKQVEINLLRDRGVIRYQGDSYYSLLEHEGRHHELSFYFGSEAEWTFGLPWLALCHLELGNMEKAHAYIQQTEKVMLSDGSLPELYFAQSSDYNSNTPLGWGSALYILAKEKYERIM</sequence>
<dbReference type="RefSeq" id="WP_133339845.1">
    <property type="nucleotide sequence ID" value="NZ_JAVGVR010000001.1"/>
</dbReference>
<dbReference type="Pfam" id="PF00723">
    <property type="entry name" value="Glyco_hydro_15"/>
    <property type="match status" value="1"/>
</dbReference>
<keyword evidence="3" id="KW-0321">Glycogen metabolism</keyword>
<dbReference type="SUPFAM" id="SSF48208">
    <property type="entry name" value="Six-hairpin glycosidases"/>
    <property type="match status" value="1"/>
</dbReference>
<organism evidence="7 8">
    <name type="scientific">Bacillus salipaludis</name>
    <dbReference type="NCBI Taxonomy" id="2547811"/>
    <lineage>
        <taxon>Bacteria</taxon>
        <taxon>Bacillati</taxon>
        <taxon>Bacillota</taxon>
        <taxon>Bacilli</taxon>
        <taxon>Bacillales</taxon>
        <taxon>Bacillaceae</taxon>
        <taxon>Bacillus</taxon>
    </lineage>
</organism>
<reference evidence="7 8" key="1">
    <citation type="submission" date="2019-03" db="EMBL/GenBank/DDBJ databases">
        <title>Bacillus niacini sp. nov. a Nicotinate-Metabolizing Mesophile Isolated from Soil.</title>
        <authorList>
            <person name="Zhang G."/>
        </authorList>
    </citation>
    <scope>NUCLEOTIDE SEQUENCE [LARGE SCALE GENOMIC DNA]</scope>
    <source>
        <strain evidence="7 8">WN066</strain>
    </source>
</reference>
<dbReference type="Gene3D" id="1.50.10.10">
    <property type="match status" value="1"/>
</dbReference>
<evidence type="ECO:0000313" key="9">
    <source>
        <dbReference type="Proteomes" id="UP001178888"/>
    </source>
</evidence>
<keyword evidence="7" id="KW-0378">Hydrolase</keyword>